<dbReference type="PANTHER" id="PTHR22891">
    <property type="entry name" value="EUKARYOTIC TRANSLATION INITIATION FACTOR 2C"/>
    <property type="match status" value="1"/>
</dbReference>
<dbReference type="EMBL" id="BTRK01000004">
    <property type="protein sequence ID" value="GMR46240.1"/>
    <property type="molecule type" value="Genomic_DNA"/>
</dbReference>
<dbReference type="Gene3D" id="3.40.50.2300">
    <property type="match status" value="1"/>
</dbReference>
<dbReference type="Pfam" id="PF02171">
    <property type="entry name" value="Piwi"/>
    <property type="match status" value="1"/>
</dbReference>
<dbReference type="AlphaFoldDB" id="A0AAN5CKY8"/>
<gene>
    <name evidence="2" type="ORF">PMAYCL1PPCAC_16434</name>
</gene>
<dbReference type="SUPFAM" id="SSF53098">
    <property type="entry name" value="Ribonuclease H-like"/>
    <property type="match status" value="1"/>
</dbReference>
<sequence>MEVLQPNWKPPMTFKFFSPATCTKWAIYALLSARDNFSKDDLKKFADALVKRCRERGMEMPSVAIQDIIQKEPTEGKSPDCFAREKIMNAASNNIQFVFFISSEFLTIHKHIKLQERYSQVVTQDLKLKTAQNYLEKNQSLTMENIVFKTNLKLGGINYAINLKNIVGTRLDPFKPTRLIMGIGLSHAPQQNVFTRDGAKILAPTVVGYCANMGRVPTEFIGDNIYQDNKKDDLLLCFAEFMQRVIDRFTGAVDDEGNRTEQMTKPLPKEVIVYRQGVAEGFYSMCVQEEVPLLRAILHSNGAKDVKITYIVVQKEHNIRLMPAQIDTREKATQQNITSGVVVDSQITHPRYREFFLNSHVTLQGTARTPRYTILKDDIDITMNELQSVTHALCHNFQIVNSPVSIPAPLYIANRYAERGVDLYIAKATDDLATSNQKSRNKNEDYNIDLTYGRTKFGKVRINA</sequence>
<evidence type="ECO:0000259" key="1">
    <source>
        <dbReference type="PROSITE" id="PS50822"/>
    </source>
</evidence>
<dbReference type="InterPro" id="IPR003165">
    <property type="entry name" value="Piwi"/>
</dbReference>
<dbReference type="InterPro" id="IPR036397">
    <property type="entry name" value="RNaseH_sf"/>
</dbReference>
<feature type="domain" description="Piwi" evidence="1">
    <location>
        <begin position="119"/>
        <end position="417"/>
    </location>
</feature>
<name>A0AAN5CKY8_9BILA</name>
<comment type="caution">
    <text evidence="2">The sequence shown here is derived from an EMBL/GenBank/DDBJ whole genome shotgun (WGS) entry which is preliminary data.</text>
</comment>
<reference evidence="3" key="1">
    <citation type="submission" date="2022-10" db="EMBL/GenBank/DDBJ databases">
        <title>Genome assembly of Pristionchus species.</title>
        <authorList>
            <person name="Yoshida K."/>
            <person name="Sommer R.J."/>
        </authorList>
    </citation>
    <scope>NUCLEOTIDE SEQUENCE [LARGE SCALE GENOMIC DNA]</scope>
    <source>
        <strain evidence="3">RS5460</strain>
    </source>
</reference>
<proteinExistence type="predicted"/>
<dbReference type="SMART" id="SM00950">
    <property type="entry name" value="Piwi"/>
    <property type="match status" value="1"/>
</dbReference>
<organism evidence="2 3">
    <name type="scientific">Pristionchus mayeri</name>
    <dbReference type="NCBI Taxonomy" id="1317129"/>
    <lineage>
        <taxon>Eukaryota</taxon>
        <taxon>Metazoa</taxon>
        <taxon>Ecdysozoa</taxon>
        <taxon>Nematoda</taxon>
        <taxon>Chromadorea</taxon>
        <taxon>Rhabditida</taxon>
        <taxon>Rhabditina</taxon>
        <taxon>Diplogasteromorpha</taxon>
        <taxon>Diplogasteroidea</taxon>
        <taxon>Neodiplogasteridae</taxon>
        <taxon>Pristionchus</taxon>
    </lineage>
</organism>
<dbReference type="Gene3D" id="3.30.420.10">
    <property type="entry name" value="Ribonuclease H-like superfamily/Ribonuclease H"/>
    <property type="match status" value="1"/>
</dbReference>
<keyword evidence="3" id="KW-1185">Reference proteome</keyword>
<dbReference type="InterPro" id="IPR012337">
    <property type="entry name" value="RNaseH-like_sf"/>
</dbReference>
<dbReference type="PROSITE" id="PS50822">
    <property type="entry name" value="PIWI"/>
    <property type="match status" value="1"/>
</dbReference>
<accession>A0AAN5CKY8</accession>
<dbReference type="Proteomes" id="UP001328107">
    <property type="component" value="Unassembled WGS sequence"/>
</dbReference>
<protein>
    <recommendedName>
        <fullName evidence="1">Piwi domain-containing protein</fullName>
    </recommendedName>
</protein>
<dbReference type="GO" id="GO:0003676">
    <property type="term" value="F:nucleic acid binding"/>
    <property type="evidence" value="ECO:0007669"/>
    <property type="project" value="InterPro"/>
</dbReference>
<evidence type="ECO:0000313" key="3">
    <source>
        <dbReference type="Proteomes" id="UP001328107"/>
    </source>
</evidence>
<evidence type="ECO:0000313" key="2">
    <source>
        <dbReference type="EMBL" id="GMR46240.1"/>
    </source>
</evidence>